<keyword evidence="4" id="KW-1185">Reference proteome</keyword>
<keyword evidence="2" id="KW-1133">Transmembrane helix</keyword>
<feature type="compositionally biased region" description="Low complexity" evidence="1">
    <location>
        <begin position="209"/>
        <end position="220"/>
    </location>
</feature>
<keyword evidence="2" id="KW-0812">Transmembrane</keyword>
<proteinExistence type="predicted"/>
<reference evidence="3" key="1">
    <citation type="journal article" date="2021" name="Nat. Commun.">
        <title>Genetic determinants of endophytism in the Arabidopsis root mycobiome.</title>
        <authorList>
            <person name="Mesny F."/>
            <person name="Miyauchi S."/>
            <person name="Thiergart T."/>
            <person name="Pickel B."/>
            <person name="Atanasova L."/>
            <person name="Karlsson M."/>
            <person name="Huettel B."/>
            <person name="Barry K.W."/>
            <person name="Haridas S."/>
            <person name="Chen C."/>
            <person name="Bauer D."/>
            <person name="Andreopoulos W."/>
            <person name="Pangilinan J."/>
            <person name="LaButti K."/>
            <person name="Riley R."/>
            <person name="Lipzen A."/>
            <person name="Clum A."/>
            <person name="Drula E."/>
            <person name="Henrissat B."/>
            <person name="Kohler A."/>
            <person name="Grigoriev I.V."/>
            <person name="Martin F.M."/>
            <person name="Hacquard S."/>
        </authorList>
    </citation>
    <scope>NUCLEOTIDE SEQUENCE</scope>
    <source>
        <strain evidence="3">MPI-CAGE-CH-0230</strain>
    </source>
</reference>
<keyword evidence="2" id="KW-0472">Membrane</keyword>
<gene>
    <name evidence="3" type="ORF">B0I36DRAFT_358961</name>
</gene>
<evidence type="ECO:0000313" key="3">
    <source>
        <dbReference type="EMBL" id="KAH7037234.1"/>
    </source>
</evidence>
<comment type="caution">
    <text evidence="3">The sequence shown here is derived from an EMBL/GenBank/DDBJ whole genome shotgun (WGS) entry which is preliminary data.</text>
</comment>
<protein>
    <submittedName>
        <fullName evidence="3">Uncharacterized protein</fullName>
    </submittedName>
</protein>
<feature type="transmembrane region" description="Helical" evidence="2">
    <location>
        <begin position="367"/>
        <end position="391"/>
    </location>
</feature>
<name>A0A9P8YDH5_9PEZI</name>
<feature type="compositionally biased region" description="Low complexity" evidence="1">
    <location>
        <begin position="142"/>
        <end position="154"/>
    </location>
</feature>
<sequence length="396" mass="42193">MDSTTHRWFLPEGRSKRETVDSFVLPALVMPGGGSGKTYESDLQSIAGSRRASVASVATYSTVKGSQQQKRLSQADYFTIKGTPGGVGNGNDGGMTPRDSVATDIMSPFTPSPSMFPAPPGSNHAIQIAPRSRTSLQPIPASPLTSSWPSPTTPHRAGDAAEGALSPALSGHTLVSPTNSGHHMQRPEKAYSPIQEGRPQVSRFTSSETTTSVMTAQSTTGLAPLTRQQGNNRESWQSGRTVRSSKRRSAAHQRSSLQPVGDYEDNDAMEKGSAMEISMDAAARAESPLPPPPPFKNYTTFTGFRPYSVHSSYTYVDDGESEVGVPPPSGMGGVAGKPVFMGSDGLPVRPTAEMQQRARRRKITIRWMWAIGVLCFIAIVVGVSVGLINAFSAPKS</sequence>
<dbReference type="OrthoDB" id="4771902at2759"/>
<evidence type="ECO:0000256" key="1">
    <source>
        <dbReference type="SAM" id="MobiDB-lite"/>
    </source>
</evidence>
<dbReference type="GeneID" id="70187598"/>
<evidence type="ECO:0000313" key="4">
    <source>
        <dbReference type="Proteomes" id="UP000756346"/>
    </source>
</evidence>
<feature type="region of interest" description="Disordered" evidence="1">
    <location>
        <begin position="136"/>
        <end position="266"/>
    </location>
</feature>
<accession>A0A9P8YDH5</accession>
<dbReference type="RefSeq" id="XP_046016355.1">
    <property type="nucleotide sequence ID" value="XM_046158052.1"/>
</dbReference>
<evidence type="ECO:0000256" key="2">
    <source>
        <dbReference type="SAM" id="Phobius"/>
    </source>
</evidence>
<dbReference type="AlphaFoldDB" id="A0A9P8YDH5"/>
<organism evidence="3 4">
    <name type="scientific">Microdochium trichocladiopsis</name>
    <dbReference type="NCBI Taxonomy" id="1682393"/>
    <lineage>
        <taxon>Eukaryota</taxon>
        <taxon>Fungi</taxon>
        <taxon>Dikarya</taxon>
        <taxon>Ascomycota</taxon>
        <taxon>Pezizomycotina</taxon>
        <taxon>Sordariomycetes</taxon>
        <taxon>Xylariomycetidae</taxon>
        <taxon>Xylariales</taxon>
        <taxon>Microdochiaceae</taxon>
        <taxon>Microdochium</taxon>
    </lineage>
</organism>
<feature type="compositionally biased region" description="Polar residues" evidence="1">
    <location>
        <begin position="226"/>
        <end position="242"/>
    </location>
</feature>
<feature type="compositionally biased region" description="Polar residues" evidence="1">
    <location>
        <begin position="173"/>
        <end position="182"/>
    </location>
</feature>
<dbReference type="EMBL" id="JAGTJQ010000002">
    <property type="protein sequence ID" value="KAH7037234.1"/>
    <property type="molecule type" value="Genomic_DNA"/>
</dbReference>
<dbReference type="Proteomes" id="UP000756346">
    <property type="component" value="Unassembled WGS sequence"/>
</dbReference>